<dbReference type="Pfam" id="PF00105">
    <property type="entry name" value="zf-C4"/>
    <property type="match status" value="1"/>
</dbReference>
<dbReference type="GO" id="GO:0005496">
    <property type="term" value="F:steroid binding"/>
    <property type="evidence" value="ECO:0007669"/>
    <property type="project" value="UniProtKB-KW"/>
</dbReference>
<dbReference type="GO" id="GO:0033993">
    <property type="term" value="P:response to lipid"/>
    <property type="evidence" value="ECO:0007669"/>
    <property type="project" value="UniProtKB-ARBA"/>
</dbReference>
<feature type="region of interest" description="Disordered" evidence="15">
    <location>
        <begin position="89"/>
        <end position="120"/>
    </location>
</feature>
<dbReference type="GO" id="GO:0008270">
    <property type="term" value="F:zinc ion binding"/>
    <property type="evidence" value="ECO:0007669"/>
    <property type="project" value="UniProtKB-KW"/>
</dbReference>
<evidence type="ECO:0000256" key="7">
    <source>
        <dbReference type="ARBA" id="ARBA00022833"/>
    </source>
</evidence>
<evidence type="ECO:0000256" key="3">
    <source>
        <dbReference type="ARBA" id="ARBA00008092"/>
    </source>
</evidence>
<feature type="domain" description="Nuclear receptor" evidence="16">
    <location>
        <begin position="6"/>
        <end position="81"/>
    </location>
</feature>
<dbReference type="PROSITE" id="PS51843">
    <property type="entry name" value="NR_LBD"/>
    <property type="match status" value="1"/>
</dbReference>
<dbReference type="AlphaFoldDB" id="A0A3Q3XMH5"/>
<evidence type="ECO:0000259" key="16">
    <source>
        <dbReference type="PROSITE" id="PS51030"/>
    </source>
</evidence>
<dbReference type="InterPro" id="IPR000536">
    <property type="entry name" value="Nucl_hrmn_rcpt_lig-bd"/>
</dbReference>
<dbReference type="PROSITE" id="PS00031">
    <property type="entry name" value="NUCLEAR_REC_DBD_1"/>
    <property type="match status" value="1"/>
</dbReference>
<keyword evidence="8 14" id="KW-0805">Transcription regulation</keyword>
<feature type="compositionally biased region" description="Basic and acidic residues" evidence="15">
    <location>
        <begin position="102"/>
        <end position="115"/>
    </location>
</feature>
<evidence type="ECO:0000256" key="10">
    <source>
        <dbReference type="ARBA" id="ARBA00023125"/>
    </source>
</evidence>
<dbReference type="Proteomes" id="UP000261620">
    <property type="component" value="Unplaced"/>
</dbReference>
<comment type="similarity">
    <text evidence="2">Belongs to the nuclear hormone receptor family. NR3 subfamily.</text>
</comment>
<evidence type="ECO:0000256" key="14">
    <source>
        <dbReference type="RuleBase" id="RU004334"/>
    </source>
</evidence>
<evidence type="ECO:0000256" key="5">
    <source>
        <dbReference type="ARBA" id="ARBA00022723"/>
    </source>
</evidence>
<reference evidence="18" key="2">
    <citation type="submission" date="2025-09" db="UniProtKB">
        <authorList>
            <consortium name="Ensembl"/>
        </authorList>
    </citation>
    <scope>IDENTIFICATION</scope>
</reference>
<evidence type="ECO:0000259" key="17">
    <source>
        <dbReference type="PROSITE" id="PS51843"/>
    </source>
</evidence>
<keyword evidence="5 14" id="KW-0479">Metal-binding</keyword>
<evidence type="ECO:0000313" key="19">
    <source>
        <dbReference type="Proteomes" id="UP000261620"/>
    </source>
</evidence>
<dbReference type="Pfam" id="PF00104">
    <property type="entry name" value="Hormone_recep"/>
    <property type="match status" value="1"/>
</dbReference>
<dbReference type="PRINTS" id="PR00047">
    <property type="entry name" value="STROIDFINGER"/>
</dbReference>
<keyword evidence="10 14" id="KW-0238">DNA-binding</keyword>
<evidence type="ECO:0000256" key="1">
    <source>
        <dbReference type="ARBA" id="ARBA00004123"/>
    </source>
</evidence>
<evidence type="ECO:0008006" key="20">
    <source>
        <dbReference type="Google" id="ProtNLM"/>
    </source>
</evidence>
<dbReference type="Gene3D" id="1.10.565.10">
    <property type="entry name" value="Retinoid X Receptor"/>
    <property type="match status" value="1"/>
</dbReference>
<keyword evidence="13 14" id="KW-0539">Nucleus</keyword>
<dbReference type="GO" id="GO:0004879">
    <property type="term" value="F:nuclear receptor activity"/>
    <property type="evidence" value="ECO:0007669"/>
    <property type="project" value="InterPro"/>
</dbReference>
<dbReference type="InterPro" id="IPR001628">
    <property type="entry name" value="Znf_hrmn_rcpt"/>
</dbReference>
<dbReference type="SUPFAM" id="SSF57716">
    <property type="entry name" value="Glucocorticoid receptor-like (DNA-binding domain)"/>
    <property type="match status" value="1"/>
</dbReference>
<dbReference type="InterPro" id="IPR001728">
    <property type="entry name" value="ThyrH_rcpt"/>
</dbReference>
<dbReference type="GO" id="GO:0042562">
    <property type="term" value="F:hormone binding"/>
    <property type="evidence" value="ECO:0007669"/>
    <property type="project" value="UniProtKB-ARBA"/>
</dbReference>
<dbReference type="SMART" id="SM00430">
    <property type="entry name" value="HOLI"/>
    <property type="match status" value="1"/>
</dbReference>
<reference evidence="18" key="1">
    <citation type="submission" date="2025-08" db="UniProtKB">
        <authorList>
            <consortium name="Ensembl"/>
        </authorList>
    </citation>
    <scope>IDENTIFICATION</scope>
</reference>
<sequence>MMAKEMRFCAVCSDYASGYHYGVWSCEGCKAFFKRSIQGHNDYMCPATNQCTIDKNRRKSCQACRLRKCYEVGMMKGGVRKDRVRVMRREKQRTGTSGRVKASKDQEHRTAPPRDRGKHSSSIACGWLPAALQVLFLLQGAEPPMLCSRQKLSRPYTEVTMMTLLTSMADKELVHMIAWAKKLPGFLQLSLHDQVQLLESSWLEVLMIGLIWRSIHCPGKLIFAQDLILDRNEGDCVEGMTEIFDMLLATTSRFRMLKLKPEEFVCLKAIVLLNSGEATCVNVFTKCMLFHSRK</sequence>
<dbReference type="GO" id="GO:0043565">
    <property type="term" value="F:sequence-specific DNA binding"/>
    <property type="evidence" value="ECO:0007669"/>
    <property type="project" value="InterPro"/>
</dbReference>
<dbReference type="CDD" id="cd07171">
    <property type="entry name" value="NR_DBD_ER"/>
    <property type="match status" value="1"/>
</dbReference>
<protein>
    <recommendedName>
        <fullName evidence="20">Estrogen receptor alpha</fullName>
    </recommendedName>
</protein>
<name>A0A3Q3XMH5_MOLML</name>
<evidence type="ECO:0000256" key="13">
    <source>
        <dbReference type="ARBA" id="ARBA00023242"/>
    </source>
</evidence>
<keyword evidence="4" id="KW-0754">Steroid-binding</keyword>
<dbReference type="Ensembl" id="ENSMMOT00000025873.1">
    <property type="protein sequence ID" value="ENSMMOP00000025446.1"/>
    <property type="gene ID" value="ENSMMOG00000016146.1"/>
</dbReference>
<comment type="similarity">
    <text evidence="3">Belongs to the nuclear hormone receptor family. NR1 subfamily.</text>
</comment>
<keyword evidence="6 14" id="KW-0863">Zinc-finger</keyword>
<evidence type="ECO:0000256" key="4">
    <source>
        <dbReference type="ARBA" id="ARBA00022665"/>
    </source>
</evidence>
<dbReference type="PRINTS" id="PR00398">
    <property type="entry name" value="STRDHORMONER"/>
</dbReference>
<feature type="domain" description="NR LBD" evidence="17">
    <location>
        <begin position="130"/>
        <end position="294"/>
    </location>
</feature>
<organism evidence="18 19">
    <name type="scientific">Mola mola</name>
    <name type="common">Ocean sunfish</name>
    <name type="synonym">Tetraodon mola</name>
    <dbReference type="NCBI Taxonomy" id="94237"/>
    <lineage>
        <taxon>Eukaryota</taxon>
        <taxon>Metazoa</taxon>
        <taxon>Chordata</taxon>
        <taxon>Craniata</taxon>
        <taxon>Vertebrata</taxon>
        <taxon>Euteleostomi</taxon>
        <taxon>Actinopterygii</taxon>
        <taxon>Neopterygii</taxon>
        <taxon>Teleostei</taxon>
        <taxon>Neoteleostei</taxon>
        <taxon>Acanthomorphata</taxon>
        <taxon>Eupercaria</taxon>
        <taxon>Tetraodontiformes</taxon>
        <taxon>Molidae</taxon>
        <taxon>Mola</taxon>
    </lineage>
</organism>
<evidence type="ECO:0000256" key="12">
    <source>
        <dbReference type="ARBA" id="ARBA00023170"/>
    </source>
</evidence>
<keyword evidence="7 14" id="KW-0862">Zinc</keyword>
<dbReference type="PANTHER" id="PTHR48092">
    <property type="entry name" value="KNIRPS-RELATED PROTEIN-RELATED"/>
    <property type="match status" value="1"/>
</dbReference>
<keyword evidence="11 14" id="KW-0804">Transcription</keyword>
<evidence type="ECO:0000313" key="18">
    <source>
        <dbReference type="Ensembl" id="ENSMMOP00000025446.1"/>
    </source>
</evidence>
<keyword evidence="9" id="KW-0446">Lipid-binding</keyword>
<accession>A0A3Q3XMH5</accession>
<dbReference type="SUPFAM" id="SSF48508">
    <property type="entry name" value="Nuclear receptor ligand-binding domain"/>
    <property type="match status" value="1"/>
</dbReference>
<evidence type="ECO:0000256" key="9">
    <source>
        <dbReference type="ARBA" id="ARBA00023121"/>
    </source>
</evidence>
<dbReference type="InterPro" id="IPR001723">
    <property type="entry name" value="Nuclear_hrmn_rcpt"/>
</dbReference>
<comment type="subcellular location">
    <subcellularLocation>
        <location evidence="1 14">Nucleus</location>
    </subcellularLocation>
</comment>
<dbReference type="FunFam" id="3.30.50.10:FF:000014">
    <property type="entry name" value="Estrogen receptor beta"/>
    <property type="match status" value="1"/>
</dbReference>
<dbReference type="PRINTS" id="PR00546">
    <property type="entry name" value="THYROIDHORMR"/>
</dbReference>
<dbReference type="GO" id="GO:0005634">
    <property type="term" value="C:nucleus"/>
    <property type="evidence" value="ECO:0007669"/>
    <property type="project" value="UniProtKB-SubCell"/>
</dbReference>
<proteinExistence type="inferred from homology"/>
<dbReference type="SMART" id="SM00399">
    <property type="entry name" value="ZnF_C4"/>
    <property type="match status" value="1"/>
</dbReference>
<dbReference type="Gene3D" id="3.30.50.10">
    <property type="entry name" value="Erythroid Transcription Factor GATA-1, subunit A"/>
    <property type="match status" value="1"/>
</dbReference>
<evidence type="ECO:0000256" key="6">
    <source>
        <dbReference type="ARBA" id="ARBA00022771"/>
    </source>
</evidence>
<keyword evidence="19" id="KW-1185">Reference proteome</keyword>
<dbReference type="InterPro" id="IPR035500">
    <property type="entry name" value="NHR-like_dom_sf"/>
</dbReference>
<evidence type="ECO:0000256" key="8">
    <source>
        <dbReference type="ARBA" id="ARBA00023015"/>
    </source>
</evidence>
<dbReference type="InterPro" id="IPR050200">
    <property type="entry name" value="Nuclear_hormone_rcpt_NR3"/>
</dbReference>
<evidence type="ECO:0000256" key="11">
    <source>
        <dbReference type="ARBA" id="ARBA00023163"/>
    </source>
</evidence>
<evidence type="ECO:0000256" key="2">
    <source>
        <dbReference type="ARBA" id="ARBA00005413"/>
    </source>
</evidence>
<dbReference type="FunFam" id="1.10.565.10:FF:000010">
    <property type="entry name" value="Estrogen receptor"/>
    <property type="match status" value="1"/>
</dbReference>
<keyword evidence="12 14" id="KW-0675">Receptor</keyword>
<evidence type="ECO:0000256" key="15">
    <source>
        <dbReference type="SAM" id="MobiDB-lite"/>
    </source>
</evidence>
<dbReference type="InterPro" id="IPR013088">
    <property type="entry name" value="Znf_NHR/GATA"/>
</dbReference>
<dbReference type="PROSITE" id="PS51030">
    <property type="entry name" value="NUCLEAR_REC_DBD_2"/>
    <property type="match status" value="1"/>
</dbReference>